<dbReference type="Gramene" id="OGLUM05G04080.1">
    <property type="protein sequence ID" value="OGLUM05G04080.1"/>
    <property type="gene ID" value="OGLUM05G04080"/>
</dbReference>
<feature type="transmembrane region" description="Helical" evidence="1">
    <location>
        <begin position="108"/>
        <end position="128"/>
    </location>
</feature>
<evidence type="ECO:0000313" key="2">
    <source>
        <dbReference type="EnsemblPlants" id="OGLUM05G04080.1"/>
    </source>
</evidence>
<evidence type="ECO:0000313" key="3">
    <source>
        <dbReference type="Proteomes" id="UP000026961"/>
    </source>
</evidence>
<keyword evidence="1" id="KW-1133">Transmembrane helix</keyword>
<organism evidence="2">
    <name type="scientific">Oryza glumipatula</name>
    <dbReference type="NCBI Taxonomy" id="40148"/>
    <lineage>
        <taxon>Eukaryota</taxon>
        <taxon>Viridiplantae</taxon>
        <taxon>Streptophyta</taxon>
        <taxon>Embryophyta</taxon>
        <taxon>Tracheophyta</taxon>
        <taxon>Spermatophyta</taxon>
        <taxon>Magnoliopsida</taxon>
        <taxon>Liliopsida</taxon>
        <taxon>Poales</taxon>
        <taxon>Poaceae</taxon>
        <taxon>BOP clade</taxon>
        <taxon>Oryzoideae</taxon>
        <taxon>Oryzeae</taxon>
        <taxon>Oryzinae</taxon>
        <taxon>Oryza</taxon>
    </lineage>
</organism>
<dbReference type="AlphaFoldDB" id="A0A0D9ZUJ2"/>
<reference evidence="2" key="2">
    <citation type="submission" date="2018-05" db="EMBL/GenBank/DDBJ databases">
        <title>OgluRS3 (Oryza glumaepatula Reference Sequence Version 3).</title>
        <authorList>
            <person name="Zhang J."/>
            <person name="Kudrna D."/>
            <person name="Lee S."/>
            <person name="Talag J."/>
            <person name="Welchert J."/>
            <person name="Wing R.A."/>
        </authorList>
    </citation>
    <scope>NUCLEOTIDE SEQUENCE [LARGE SCALE GENOMIC DNA]</scope>
</reference>
<sequence>MLARCHLATATRPLIHHSCQPGLRMVGHTISFGVLLVLNLELTFGYASSLEMQLLDQVCARSYRNLHDAIPYDFSQESVTVVKNALVNGTSTASTATISTPNLHVLQVYGVIATILLCFIVFCGINIVNKVATVSSRLPVLFSLLYSSLGVSIAASHNSLKGITGLSIITLRTTGVQKYQCTNNAGVPDPNGFIYWDFNDHVYQGNSLLSPFAFASLVYYYVSIKGKLDTYIEYKICEDIAEIIVAPSTSEGFCSIVLTMIWRHENLTLIPSTFESTINDCKALVVAKGLDEWPNEYLRQYGS</sequence>
<dbReference type="eggNOG" id="KOG2082">
    <property type="taxonomic scope" value="Eukaryota"/>
</dbReference>
<keyword evidence="1" id="KW-0812">Transmembrane</keyword>
<dbReference type="EnsemblPlants" id="OGLUM05G04080.1">
    <property type="protein sequence ID" value="OGLUM05G04080.1"/>
    <property type="gene ID" value="OGLUM05G04080"/>
</dbReference>
<dbReference type="HOGENOM" id="CLU_919438_0_0_1"/>
<feature type="transmembrane region" description="Helical" evidence="1">
    <location>
        <begin position="25"/>
        <end position="47"/>
    </location>
</feature>
<dbReference type="STRING" id="40148.A0A0D9ZUJ2"/>
<protein>
    <submittedName>
        <fullName evidence="2">Uncharacterized protein</fullName>
    </submittedName>
</protein>
<keyword evidence="3" id="KW-1185">Reference proteome</keyword>
<reference evidence="2" key="1">
    <citation type="submission" date="2015-04" db="UniProtKB">
        <authorList>
            <consortium name="EnsemblPlants"/>
        </authorList>
    </citation>
    <scope>IDENTIFICATION</scope>
</reference>
<evidence type="ECO:0000256" key="1">
    <source>
        <dbReference type="SAM" id="Phobius"/>
    </source>
</evidence>
<keyword evidence="1" id="KW-0472">Membrane</keyword>
<feature type="transmembrane region" description="Helical" evidence="1">
    <location>
        <begin position="140"/>
        <end position="157"/>
    </location>
</feature>
<dbReference type="Proteomes" id="UP000026961">
    <property type="component" value="Chromosome 5"/>
</dbReference>
<name>A0A0D9ZUJ2_9ORYZ</name>
<feature type="transmembrane region" description="Helical" evidence="1">
    <location>
        <begin position="202"/>
        <end position="222"/>
    </location>
</feature>
<proteinExistence type="predicted"/>
<accession>A0A0D9ZUJ2</accession>